<evidence type="ECO:0000313" key="1">
    <source>
        <dbReference type="EMBL" id="KAL2620709.1"/>
    </source>
</evidence>
<name>A0ABD1Y2S0_9MARC</name>
<reference evidence="1 2" key="1">
    <citation type="submission" date="2024-09" db="EMBL/GenBank/DDBJ databases">
        <title>Chromosome-scale assembly of Riccia fluitans.</title>
        <authorList>
            <person name="Paukszto L."/>
            <person name="Sawicki J."/>
            <person name="Karawczyk K."/>
            <person name="Piernik-Szablinska J."/>
            <person name="Szczecinska M."/>
            <person name="Mazdziarz M."/>
        </authorList>
    </citation>
    <scope>NUCLEOTIDE SEQUENCE [LARGE SCALE GENOMIC DNA]</scope>
    <source>
        <strain evidence="1">Rf_01</strain>
        <tissue evidence="1">Aerial parts of the thallus</tissue>
    </source>
</reference>
<dbReference type="Proteomes" id="UP001605036">
    <property type="component" value="Unassembled WGS sequence"/>
</dbReference>
<accession>A0ABD1Y2S0</accession>
<protein>
    <submittedName>
        <fullName evidence="1">Uncharacterized protein</fullName>
    </submittedName>
</protein>
<gene>
    <name evidence="1" type="ORF">R1flu_000914</name>
</gene>
<keyword evidence="2" id="KW-1185">Reference proteome</keyword>
<dbReference type="EMBL" id="JBHFFA010000006">
    <property type="protein sequence ID" value="KAL2620709.1"/>
    <property type="molecule type" value="Genomic_DNA"/>
</dbReference>
<proteinExistence type="predicted"/>
<comment type="caution">
    <text evidence="1">The sequence shown here is derived from an EMBL/GenBank/DDBJ whole genome shotgun (WGS) entry which is preliminary data.</text>
</comment>
<sequence length="127" mass="14448">MGAAQGKACGRIIVFEQIFSACCIKSELGSSADPVHAKLHELKQKRVDLSRGESLARKYCLVLDQTVRRRSQYPRVVFQRRRVHSILVRSSLDLQEKGAKVKEEAVPWLREAGRENQELESKFPPES</sequence>
<dbReference type="AlphaFoldDB" id="A0ABD1Y2S0"/>
<evidence type="ECO:0000313" key="2">
    <source>
        <dbReference type="Proteomes" id="UP001605036"/>
    </source>
</evidence>
<organism evidence="1 2">
    <name type="scientific">Riccia fluitans</name>
    <dbReference type="NCBI Taxonomy" id="41844"/>
    <lineage>
        <taxon>Eukaryota</taxon>
        <taxon>Viridiplantae</taxon>
        <taxon>Streptophyta</taxon>
        <taxon>Embryophyta</taxon>
        <taxon>Marchantiophyta</taxon>
        <taxon>Marchantiopsida</taxon>
        <taxon>Marchantiidae</taxon>
        <taxon>Marchantiales</taxon>
        <taxon>Ricciaceae</taxon>
        <taxon>Riccia</taxon>
    </lineage>
</organism>